<gene>
    <name evidence="1" type="ORF">HNP91_001936</name>
</gene>
<proteinExistence type="predicted"/>
<comment type="caution">
    <text evidence="1">The sequence shown here is derived from an EMBL/GenBank/DDBJ whole genome shotgun (WGS) entry which is preliminary data.</text>
</comment>
<evidence type="ECO:0000313" key="2">
    <source>
        <dbReference type="Proteomes" id="UP000568063"/>
    </source>
</evidence>
<organism evidence="1 2">
    <name type="scientific">Methanococcus maripaludis</name>
    <name type="common">Methanococcus deltae</name>
    <dbReference type="NCBI Taxonomy" id="39152"/>
    <lineage>
        <taxon>Archaea</taxon>
        <taxon>Methanobacteriati</taxon>
        <taxon>Methanobacteriota</taxon>
        <taxon>Methanomada group</taxon>
        <taxon>Methanococci</taxon>
        <taxon>Methanococcales</taxon>
        <taxon>Methanococcaceae</taxon>
        <taxon>Methanococcus</taxon>
    </lineage>
</organism>
<dbReference type="AlphaFoldDB" id="A0A7J9PCX5"/>
<dbReference type="EMBL" id="JACDUM010000005">
    <property type="protein sequence ID" value="MBA2861103.1"/>
    <property type="molecule type" value="Genomic_DNA"/>
</dbReference>
<name>A0A7J9PCX5_METMI</name>
<sequence length="1256" mass="146584">MKWIDAYDLSKIWAGRRDCQQTLPILARKLIRAHSNSIKSIHFPGGENVLIGGWDGILEVTEETEYLPMGTSCWEFGANQKVKDKADKDYEKRSNNSLGCNPSESTYIFVTPRLWKAGAKWAEEKRKEGIWKDVRVYNSEILEEWIEISPTVGAWLAKHIGKYPVNQLQPTDDFWEEWSSGEKYKMNAEILLGGRDKEKETVIELINKPGISAIKSLSESESLAFIIACFKGSNNEEDFFSRSIIVNNKEAFRELCIQNKPLILIPRFDDLDVVNSALQKKHTVIVPLGAEATENWGNKIELPKIERDSFVSALKNMGIPEELAEKYSLESARNITILRRQLGFNKTLPEWALPENVSDIIPALIVGKWNENFENDKKIISKIANDTYENYIRKLSKWMYKKDAPILKIGNIWRLTSPWDSWTNVSEKLMGNDFESLVNAVFEVLSEINPSFELPSEKRYLAQIYGKNWAHSKEIREGLIQSLILTSIFGKKSNCNLPIDAEIWVDNIVEKLLQDEDPNLWKSFNDIMPEIAEASPTKFLEYVKKYISVENSPIIKLFDEDPGLLQSHSYYFGLLWALESLAWFPRYLLDVSIILAKLSVLDPGGSWSNRPIHSLSQIFKSWHYQTLAKYTERIQVLKVLAKREPEVAWELLMGILPDSRHDTASFTQKTRWRMFEVETKLPVTYKEIYDTYSEVVDLLISICDFGGDKMSQLIDKSDSLSTYNRDKILSFIGESISKIKHDKQLLWHECRKKLYEHRSYPDADWALPESELNGYQKLYEKLMPENEIDSVMWMFETFRPEFPEGFDHTKDSYEEHEKIIHKKRVDALTEIYRKHGIEKIIELLESVENAKIFGDILAYVVDNEDESIRLCKLLETDLEYSFIQSYILRKTQMNGINWAFQMFGKLKDLGFKNSSLTRLLIPLNQTCEVWDFINSKNQEIIQEYWKNVIPRFYRGTTDEKIYGLMKLVEHDRYISAVHMCSHFVTEVSSDLIMDILKKAATKKSEEMGTLEPYAVNKLFKTMDIRQDIGLNNMVTMEWLYLPILASYDNEHKPKRLYNELSTNPEFFMEVLKYVYKPENDTTEQFDDLSEEQVQNRAKYAWRLFESWNTIPGVNVEGKINYEFLEKWVNDIRELATKHGRLDVADIQIGKILAKYPEEQEKIWPPEEICEIIEIIDSEELNDSFYIAILNKNGMISRGVLEGGDIERKHAKYYSELADEYMTRYPNVTRIFEKLSKRYLEDAKKRDEEVERSKLEY</sequence>
<evidence type="ECO:0000313" key="1">
    <source>
        <dbReference type="EMBL" id="MBA2861103.1"/>
    </source>
</evidence>
<protein>
    <submittedName>
        <fullName evidence="1">Uncharacterized protein</fullName>
    </submittedName>
</protein>
<reference evidence="1 2" key="1">
    <citation type="submission" date="2020-07" db="EMBL/GenBank/DDBJ databases">
        <title>Genomic Encyclopedia of Type Strains, Phase IV (KMG-V): Genome sequencing to study the core and pangenomes of soil and plant-associated prokaryotes.</title>
        <authorList>
            <person name="Whitman W."/>
        </authorList>
    </citation>
    <scope>NUCLEOTIDE SEQUENCE [LARGE SCALE GENOMIC DNA]</scope>
    <source>
        <strain evidence="1 2">C9</strain>
    </source>
</reference>
<dbReference type="Proteomes" id="UP000568063">
    <property type="component" value="Unassembled WGS sequence"/>
</dbReference>
<accession>A0A7J9PCX5</accession>
<dbReference type="RefSeq" id="WP_181522166.1">
    <property type="nucleotide sequence ID" value="NZ_JACDUM010000005.1"/>
</dbReference>